<reference evidence="12" key="2">
    <citation type="submission" date="2018-05" db="EMBL/GenBank/DDBJ databases">
        <title>OgluRS3 (Oryza glumaepatula Reference Sequence Version 3).</title>
        <authorList>
            <person name="Zhang J."/>
            <person name="Kudrna D."/>
            <person name="Lee S."/>
            <person name="Talag J."/>
            <person name="Welchert J."/>
            <person name="Wing R.A."/>
        </authorList>
    </citation>
    <scope>NUCLEOTIDE SEQUENCE [LARGE SCALE GENOMIC DNA]</scope>
</reference>
<dbReference type="InterPro" id="IPR002885">
    <property type="entry name" value="PPR_rpt"/>
</dbReference>
<evidence type="ECO:0000259" key="11">
    <source>
        <dbReference type="Pfam" id="PF14432"/>
    </source>
</evidence>
<reference evidence="12" key="1">
    <citation type="submission" date="2015-04" db="UniProtKB">
        <authorList>
            <consortium name="EnsemblPlants"/>
        </authorList>
    </citation>
    <scope>IDENTIFICATION</scope>
</reference>
<dbReference type="PANTHER" id="PTHR47926">
    <property type="entry name" value="PENTATRICOPEPTIDE REPEAT-CONTAINING PROTEIN"/>
    <property type="match status" value="1"/>
</dbReference>
<proteinExistence type="inferred from homology"/>
<keyword evidence="4" id="KW-0809">Transit peptide</keyword>
<dbReference type="Pfam" id="PF20430">
    <property type="entry name" value="Eplus_motif"/>
    <property type="match status" value="1"/>
</dbReference>
<dbReference type="Pfam" id="PF20431">
    <property type="entry name" value="E_motif"/>
    <property type="match status" value="1"/>
</dbReference>
<dbReference type="Gene3D" id="3.30.1360.10">
    <property type="entry name" value="RNA polymerase, RBP11-like subunit"/>
    <property type="match status" value="1"/>
</dbReference>
<evidence type="ECO:0000256" key="8">
    <source>
        <dbReference type="SAM" id="Coils"/>
    </source>
</evidence>
<evidence type="ECO:0000256" key="5">
    <source>
        <dbReference type="ARBA" id="ARBA00023163"/>
    </source>
</evidence>
<evidence type="ECO:0000313" key="12">
    <source>
        <dbReference type="EnsemblPlants" id="OGLUM07G04090.1"/>
    </source>
</evidence>
<name>A0A0E0AGB6_9ORYZ</name>
<evidence type="ECO:0000313" key="13">
    <source>
        <dbReference type="Proteomes" id="UP000026961"/>
    </source>
</evidence>
<evidence type="ECO:0000256" key="9">
    <source>
        <dbReference type="SAM" id="MobiDB-lite"/>
    </source>
</evidence>
<feature type="repeat" description="PPR" evidence="7">
    <location>
        <begin position="180"/>
        <end position="210"/>
    </location>
</feature>
<dbReference type="Gramene" id="OGLUM07G04090.1">
    <property type="protein sequence ID" value="OGLUM07G04090.1"/>
    <property type="gene ID" value="OGLUM07G04090"/>
</dbReference>
<evidence type="ECO:0008006" key="14">
    <source>
        <dbReference type="Google" id="ProtNLM"/>
    </source>
</evidence>
<feature type="repeat" description="PPR" evidence="7">
    <location>
        <begin position="560"/>
        <end position="594"/>
    </location>
</feature>
<dbReference type="HOGENOM" id="CLU_002706_15_1_1"/>
<dbReference type="Pfam" id="PF01535">
    <property type="entry name" value="PPR"/>
    <property type="match status" value="3"/>
</dbReference>
<dbReference type="Pfam" id="PF13041">
    <property type="entry name" value="PPR_2"/>
    <property type="match status" value="2"/>
</dbReference>
<dbReference type="Gene3D" id="1.25.40.10">
    <property type="entry name" value="Tetratricopeptide repeat domain"/>
    <property type="match status" value="6"/>
</dbReference>
<dbReference type="GO" id="GO:0009451">
    <property type="term" value="P:RNA modification"/>
    <property type="evidence" value="ECO:0007669"/>
    <property type="project" value="InterPro"/>
</dbReference>
<organism evidence="12">
    <name type="scientific">Oryza glumipatula</name>
    <dbReference type="NCBI Taxonomy" id="40148"/>
    <lineage>
        <taxon>Eukaryota</taxon>
        <taxon>Viridiplantae</taxon>
        <taxon>Streptophyta</taxon>
        <taxon>Embryophyta</taxon>
        <taxon>Tracheophyta</taxon>
        <taxon>Spermatophyta</taxon>
        <taxon>Magnoliopsida</taxon>
        <taxon>Liliopsida</taxon>
        <taxon>Poales</taxon>
        <taxon>Poaceae</taxon>
        <taxon>BOP clade</taxon>
        <taxon>Oryzoideae</taxon>
        <taxon>Oryzeae</taxon>
        <taxon>Oryzinae</taxon>
        <taxon>Oryza</taxon>
    </lineage>
</organism>
<dbReference type="InterPro" id="IPR022905">
    <property type="entry name" value="Rpo11-like"/>
</dbReference>
<feature type="domain" description="DNA-directed RNA polymerase RBP11-like dimerisation" evidence="10">
    <location>
        <begin position="868"/>
        <end position="939"/>
    </location>
</feature>
<dbReference type="STRING" id="40148.A0A0E0AGB6"/>
<feature type="domain" description="DYW" evidence="11">
    <location>
        <begin position="777"/>
        <end position="855"/>
    </location>
</feature>
<dbReference type="GO" id="GO:0003723">
    <property type="term" value="F:RNA binding"/>
    <property type="evidence" value="ECO:0007669"/>
    <property type="project" value="InterPro"/>
</dbReference>
<evidence type="ECO:0000259" key="10">
    <source>
        <dbReference type="Pfam" id="PF13656"/>
    </source>
</evidence>
<feature type="repeat" description="PPR" evidence="7">
    <location>
        <begin position="104"/>
        <end position="139"/>
    </location>
</feature>
<feature type="repeat" description="PPR" evidence="7">
    <location>
        <begin position="73"/>
        <end position="103"/>
    </location>
</feature>
<feature type="repeat" description="PPR" evidence="7">
    <location>
        <begin position="211"/>
        <end position="245"/>
    </location>
</feature>
<dbReference type="EnsemblPlants" id="OGLUM07G04090.1">
    <property type="protein sequence ID" value="OGLUM07G04090.1"/>
    <property type="gene ID" value="OGLUM07G04090"/>
</dbReference>
<dbReference type="eggNOG" id="KOG4197">
    <property type="taxonomic scope" value="Eukaryota"/>
</dbReference>
<keyword evidence="6" id="KW-0539">Nucleus</keyword>
<dbReference type="CDD" id="cd06926">
    <property type="entry name" value="RNAP_II_RPB11"/>
    <property type="match status" value="1"/>
</dbReference>
<feature type="coiled-coil region" evidence="8">
    <location>
        <begin position="920"/>
        <end position="951"/>
    </location>
</feature>
<dbReference type="Pfam" id="PF14432">
    <property type="entry name" value="DYW_deaminase"/>
    <property type="match status" value="1"/>
</dbReference>
<dbReference type="GO" id="GO:0046983">
    <property type="term" value="F:protein dimerization activity"/>
    <property type="evidence" value="ECO:0007669"/>
    <property type="project" value="InterPro"/>
</dbReference>
<dbReference type="InterPro" id="IPR011990">
    <property type="entry name" value="TPR-like_helical_dom_sf"/>
</dbReference>
<keyword evidence="2" id="KW-0240">DNA-directed RNA polymerase</keyword>
<dbReference type="GO" id="GO:0005665">
    <property type="term" value="C:RNA polymerase II, core complex"/>
    <property type="evidence" value="ECO:0007669"/>
    <property type="project" value="InterPro"/>
</dbReference>
<dbReference type="eggNOG" id="KOG4392">
    <property type="taxonomic scope" value="Eukaryota"/>
</dbReference>
<dbReference type="FunFam" id="1.25.40.10:FF:000679">
    <property type="entry name" value="Pentatricopeptide repeat-containing protein At5g03800"/>
    <property type="match status" value="1"/>
</dbReference>
<dbReference type="Proteomes" id="UP000026961">
    <property type="component" value="Chromosome 7"/>
</dbReference>
<dbReference type="PROSITE" id="PS01154">
    <property type="entry name" value="RNA_POL_L_13KD"/>
    <property type="match status" value="1"/>
</dbReference>
<dbReference type="InterPro" id="IPR036603">
    <property type="entry name" value="RBP11-like"/>
</dbReference>
<dbReference type="HAMAP" id="MF_00261">
    <property type="entry name" value="RNApol_arch_Rpo11"/>
    <property type="match status" value="1"/>
</dbReference>
<evidence type="ECO:0000256" key="1">
    <source>
        <dbReference type="ARBA" id="ARBA00004123"/>
    </source>
</evidence>
<dbReference type="InterPro" id="IPR008193">
    <property type="entry name" value="RNA_pol_Rpb11_13-16kDa_CS"/>
</dbReference>
<dbReference type="PROSITE" id="PS51375">
    <property type="entry name" value="PPR"/>
    <property type="match status" value="6"/>
</dbReference>
<dbReference type="Pfam" id="PF13656">
    <property type="entry name" value="RNA_pol_L_2"/>
    <property type="match status" value="1"/>
</dbReference>
<dbReference type="FunFam" id="3.30.1360.10:FF:000007">
    <property type="entry name" value="DNA-directed RNA polymerase II subunit RPB11-like protein"/>
    <property type="match status" value="1"/>
</dbReference>
<keyword evidence="3" id="KW-0677">Repeat</keyword>
<evidence type="ECO:0000256" key="6">
    <source>
        <dbReference type="ARBA" id="ARBA00023242"/>
    </source>
</evidence>
<evidence type="ECO:0000256" key="4">
    <source>
        <dbReference type="ARBA" id="ARBA00022946"/>
    </source>
</evidence>
<feature type="compositionally biased region" description="Pro residues" evidence="9">
    <location>
        <begin position="9"/>
        <end position="45"/>
    </location>
</feature>
<dbReference type="NCBIfam" id="TIGR00756">
    <property type="entry name" value="PPR"/>
    <property type="match status" value="4"/>
</dbReference>
<dbReference type="GO" id="GO:0003899">
    <property type="term" value="F:DNA-directed RNA polymerase activity"/>
    <property type="evidence" value="ECO:0007669"/>
    <property type="project" value="InterPro"/>
</dbReference>
<evidence type="ECO:0000256" key="7">
    <source>
        <dbReference type="PROSITE-ProRule" id="PRU00708"/>
    </source>
</evidence>
<dbReference type="InterPro" id="IPR009025">
    <property type="entry name" value="RBP11-like_dimer"/>
</dbReference>
<dbReference type="GO" id="GO:0003677">
    <property type="term" value="F:DNA binding"/>
    <property type="evidence" value="ECO:0007669"/>
    <property type="project" value="InterPro"/>
</dbReference>
<evidence type="ECO:0000256" key="2">
    <source>
        <dbReference type="ARBA" id="ARBA00022478"/>
    </source>
</evidence>
<keyword evidence="13" id="KW-1185">Reference proteome</keyword>
<protein>
    <recommendedName>
        <fullName evidence="14">DYW domain-containing protein</fullName>
    </recommendedName>
</protein>
<dbReference type="InterPro" id="IPR046960">
    <property type="entry name" value="PPR_At4g14850-like_plant"/>
</dbReference>
<feature type="repeat" description="PPR" evidence="7">
    <location>
        <begin position="313"/>
        <end position="347"/>
    </location>
</feature>
<dbReference type="InterPro" id="IPR032867">
    <property type="entry name" value="DYW_dom"/>
</dbReference>
<sequence length="956" mass="104857">MAISTSSAGPPPRLLPPQPPPTSRSLPPPPPPPPPAHGPSPPPPRLHIRALASADPRAAHAVAVKSGAAASSGARAWNAVMCGYLRAGALADARGVFERMPARDAASYSALISGHARLGSPAAAGVALLGRMRLAGMAPTEYTFVGLLTACARRGNPRLGSQVHALAVKGNSPCCGGGGSLLVDNALLGMYVKCGRFDDALKVFDGMERRDVSSWNTVLSGLVELGRYDEAFELFGDMRDSGVGADRFSLSALLAAAAEGFGLHEGAAVHAMSLKSGLEMDLSVGNALVGFYAEHGHSIEDVVDVFERMPAKDVSSWTGLLNGYMEFGLVDMAMDVFDRMPVRNFVTYNAVLTGFNHNKEGVRVTFARKSGLRGLGLFKQMLEDGLEISDVTVTGVLNACAIAADRKMSEQVQAFAIKCGCGSTPWIDAALIDMCIKCGRSGDAHLLFEKWRHEESFHIAWNSLLAASFRDGEYEKALSTFLKMFTSNDAHFIDEFILTTVLGACGALGFAEFGKQMHCFAAKSGLLSARGVGNAIISMYGKCGALETAVNVFERMPSRDLVSWNALITSHLLHRQGDEILDLWSQMERLPIKPDSVTFLLVISSCSYTSSNSADKCRELFLSMSSIYGIEPAVEHYAAFVHVLGCWGHFEEAEQLIGKMPFKPSALVWRSLLDSCNRRPNMTMRRLAMKHLLALEPQDPSTYVLASNLYSESARWQCSESTRLKMREKGMRKIPARSWTFHGNSIHSFFARDRSHPQSKDIYAGLDVLILECMKAGYEPDTTFVLHDVEEYQKRHFLMYHSVKLAAMYGLLMSGHGETIRVVKNVRMCGDCHSFLEYTSAATGKEILVRDTAGVSYERDTKIVNAGSFTIEREDHTIGNILRMQLHRDPNVLFAGYKLPHPLQYKILVRVHTANQSTPTQAYTQAINDLDKELENLKQAFEDEKIRYEERPKQGY</sequence>
<dbReference type="InterPro" id="IPR046848">
    <property type="entry name" value="E_motif"/>
</dbReference>
<dbReference type="SUPFAM" id="SSF55257">
    <property type="entry name" value="RBP11-like subunits of RNA polymerase"/>
    <property type="match status" value="1"/>
</dbReference>
<dbReference type="GO" id="GO:0006366">
    <property type="term" value="P:transcription by RNA polymerase II"/>
    <property type="evidence" value="ECO:0007669"/>
    <property type="project" value="InterPro"/>
</dbReference>
<comment type="subcellular location">
    <subcellularLocation>
        <location evidence="1">Nucleus</location>
    </subcellularLocation>
</comment>
<feature type="region of interest" description="Disordered" evidence="9">
    <location>
        <begin position="1"/>
        <end position="46"/>
    </location>
</feature>
<dbReference type="FunFam" id="1.25.40.10:FF:002102">
    <property type="entry name" value="Pentatricopeptide repeat-containing protein103"/>
    <property type="match status" value="1"/>
</dbReference>
<evidence type="ECO:0000256" key="3">
    <source>
        <dbReference type="ARBA" id="ARBA00022737"/>
    </source>
</evidence>
<dbReference type="PANTHER" id="PTHR47926:SF512">
    <property type="entry name" value="REPEAT (PPR) SUPERFAMILY PROTEIN, PUTATIVE-RELATED"/>
    <property type="match status" value="1"/>
</dbReference>
<accession>A0A0E0AGB6</accession>
<keyword evidence="5" id="KW-0804">Transcription</keyword>
<dbReference type="AlphaFoldDB" id="A0A0E0AGB6"/>
<dbReference type="FunFam" id="1.25.40.10:FF:000073">
    <property type="entry name" value="Pentatricopeptide repeat-containing protein chloroplastic"/>
    <property type="match status" value="1"/>
</dbReference>
<dbReference type="InterPro" id="IPR037685">
    <property type="entry name" value="RBP11"/>
</dbReference>
<dbReference type="GO" id="GO:0008270">
    <property type="term" value="F:zinc ion binding"/>
    <property type="evidence" value="ECO:0007669"/>
    <property type="project" value="InterPro"/>
</dbReference>
<keyword evidence="8" id="KW-0175">Coiled coil</keyword>
<dbReference type="InterPro" id="IPR046849">
    <property type="entry name" value="E2_motif"/>
</dbReference>